<evidence type="ECO:0000256" key="8">
    <source>
        <dbReference type="ARBA" id="ARBA00022723"/>
    </source>
</evidence>
<dbReference type="InterPro" id="IPR014782">
    <property type="entry name" value="Peptidase_M1_dom"/>
</dbReference>
<dbReference type="GO" id="GO:0043171">
    <property type="term" value="P:peptide catabolic process"/>
    <property type="evidence" value="ECO:0007669"/>
    <property type="project" value="TreeGrafter"/>
</dbReference>
<keyword evidence="6 17" id="KW-0031">Aminopeptidase</keyword>
<evidence type="ECO:0000256" key="4">
    <source>
        <dbReference type="ARBA" id="ARBA00012564"/>
    </source>
</evidence>
<dbReference type="EMBL" id="RFFH01000004">
    <property type="protein sequence ID" value="RMI32800.1"/>
    <property type="molecule type" value="Genomic_DNA"/>
</dbReference>
<evidence type="ECO:0000256" key="6">
    <source>
        <dbReference type="ARBA" id="ARBA00022438"/>
    </source>
</evidence>
<comment type="similarity">
    <text evidence="3">Belongs to the peptidase M1 family.</text>
</comment>
<evidence type="ECO:0000259" key="14">
    <source>
        <dbReference type="Pfam" id="PF01433"/>
    </source>
</evidence>
<proteinExistence type="inferred from homology"/>
<evidence type="ECO:0000256" key="10">
    <source>
        <dbReference type="ARBA" id="ARBA00022833"/>
    </source>
</evidence>
<dbReference type="FunFam" id="1.10.390.10:FF:000004">
    <property type="entry name" value="Aminopeptidase N"/>
    <property type="match status" value="1"/>
</dbReference>
<dbReference type="GO" id="GO:0070006">
    <property type="term" value="F:metalloaminopeptidase activity"/>
    <property type="evidence" value="ECO:0007669"/>
    <property type="project" value="TreeGrafter"/>
</dbReference>
<keyword evidence="11" id="KW-0482">Metalloprotease</keyword>
<evidence type="ECO:0000256" key="7">
    <source>
        <dbReference type="ARBA" id="ARBA00022670"/>
    </source>
</evidence>
<dbReference type="FunFam" id="2.60.40.1730:FF:000010">
    <property type="entry name" value="Putative aminopeptidase N"/>
    <property type="match status" value="1"/>
</dbReference>
<reference evidence="17 18" key="1">
    <citation type="submission" date="2018-10" db="EMBL/GenBank/DDBJ databases">
        <title>Isolation from cow dung.</title>
        <authorList>
            <person name="Ling L."/>
        </authorList>
    </citation>
    <scope>NUCLEOTIDE SEQUENCE [LARGE SCALE GENOMIC DNA]</scope>
    <source>
        <strain evidence="17 18">NEAU-LL90</strain>
    </source>
</reference>
<evidence type="ECO:0000313" key="17">
    <source>
        <dbReference type="EMBL" id="RMI32800.1"/>
    </source>
</evidence>
<name>A0A3M2L7V6_9NOCA</name>
<comment type="caution">
    <text evidence="17">The sequence shown here is derived from an EMBL/GenBank/DDBJ whole genome shotgun (WGS) entry which is preliminary data.</text>
</comment>
<comment type="catalytic activity">
    <reaction evidence="1">
        <text>Release of an N-terminal amino acid, Xaa-|-Yaa- from a peptide, amide or arylamide. Xaa is preferably Ala, but may be most amino acids including Pro (slow action). When a terminal hydrophobic residue is followed by a prolyl residue, the two may be released as an intact Xaa-Pro dipeptide.</text>
        <dbReference type="EC" id="3.4.11.2"/>
    </reaction>
</comment>
<dbReference type="NCBIfam" id="TIGR02412">
    <property type="entry name" value="pepN_strep_liv"/>
    <property type="match status" value="1"/>
</dbReference>
<keyword evidence="10" id="KW-0862">Zinc</keyword>
<dbReference type="InterPro" id="IPR045357">
    <property type="entry name" value="Aminopeptidase_N-like_N"/>
</dbReference>
<dbReference type="Gene3D" id="2.60.40.1730">
    <property type="entry name" value="tricorn interacting facor f3 domain"/>
    <property type="match status" value="1"/>
</dbReference>
<dbReference type="AlphaFoldDB" id="A0A3M2L7V6"/>
<dbReference type="GO" id="GO:0042277">
    <property type="term" value="F:peptide binding"/>
    <property type="evidence" value="ECO:0007669"/>
    <property type="project" value="TreeGrafter"/>
</dbReference>
<dbReference type="GO" id="GO:0008270">
    <property type="term" value="F:zinc ion binding"/>
    <property type="evidence" value="ECO:0007669"/>
    <property type="project" value="InterPro"/>
</dbReference>
<dbReference type="InterPro" id="IPR012778">
    <property type="entry name" value="Pept_M1_aminopeptidase"/>
</dbReference>
<evidence type="ECO:0000256" key="12">
    <source>
        <dbReference type="ARBA" id="ARBA00029811"/>
    </source>
</evidence>
<evidence type="ECO:0000256" key="13">
    <source>
        <dbReference type="ARBA" id="ARBA00031533"/>
    </source>
</evidence>
<dbReference type="Pfam" id="PF17900">
    <property type="entry name" value="Peptidase_M1_N"/>
    <property type="match status" value="1"/>
</dbReference>
<evidence type="ECO:0000256" key="2">
    <source>
        <dbReference type="ARBA" id="ARBA00001947"/>
    </source>
</evidence>
<dbReference type="Gene3D" id="1.10.390.10">
    <property type="entry name" value="Neutral Protease Domain 2"/>
    <property type="match status" value="1"/>
</dbReference>
<dbReference type="CDD" id="cd09602">
    <property type="entry name" value="M1_APN"/>
    <property type="match status" value="1"/>
</dbReference>
<feature type="domain" description="ERAP1-like C-terminal" evidence="15">
    <location>
        <begin position="535"/>
        <end position="853"/>
    </location>
</feature>
<dbReference type="GO" id="GO:0005737">
    <property type="term" value="C:cytoplasm"/>
    <property type="evidence" value="ECO:0007669"/>
    <property type="project" value="TreeGrafter"/>
</dbReference>
<dbReference type="InterPro" id="IPR027268">
    <property type="entry name" value="Peptidase_M4/M1_CTD_sf"/>
</dbReference>
<sequence>MSAPNLTREQAVERAATVAVENYHIQLDLTGQPTSPGGESGATFHSRSTVTFTAQPGAQTFVDIVAAGVRSATLNGTALDVSEYDESKGLTLTDLAEHNVLVVEADCRYSNTGEGLHRFVDPTDNKVYLYSQFETADAKQMFACFDQPDLKATYDIVVTAPADWEVISNGATAATRTVGTVVEHTFATTPRMSTYLVALIAGPYAKWTDTFSDGHGDIPLGIYCRASLAEFMDSERLFTETKQGFGFYHRNFGVPYAFGKYDQLFVPEFNAGAMENAGAVTFLEDYVFRSKVTRASYERRCETVLHEMAHMWFGDLVTMKWWDDLWLNESFATFASVLCQVDATEYTSAWTTFANVEKSWAYRQDQLPSTHPIAADIPDLAAVEVNFDGITYAKGASVLKQLVAYVGLEPFLAGLRDYFATHAYGNATFDDLVGALEKASGRDLSGWGAQWLKTTGLNTLRPDFEVDAEGRFTRFAVVQEGAEPGAGEFRVHRLAIGVYSDQDGKLVRTKRVELDLEAAPRTEVPELVGVERGALVLINDDDLTYCAVRLDPQSLATVSERIADISESLPRTLCWSAAWEMTRQAEMKARDFVALVQRGVGAETEIGVVQRLLMQANTALGSYADPEWAKSTGWPAFADRLLVLAREAAAGSDHQLAFVNALTAVPLSATHLEVLTALLDGNVDNTGLHGLTVDTDLRWRILQALAAAGEIDAESPATPRIDRELERDHTAAGRRQAATAATMRPQAGVKEKAWATVMSDDTVANITTRAIVAGFAPVGQDELVAPYAERYFAEIPAVWERRSSEVAQTVVVGLYPHWAITEEAVALADKFLGEDHPPALRRLVIEGKAGIQRSLRARAFDAS</sequence>
<dbReference type="Pfam" id="PF01433">
    <property type="entry name" value="Peptidase_M1"/>
    <property type="match status" value="1"/>
</dbReference>
<evidence type="ECO:0000256" key="11">
    <source>
        <dbReference type="ARBA" id="ARBA00023049"/>
    </source>
</evidence>
<dbReference type="InterPro" id="IPR042097">
    <property type="entry name" value="Aminopeptidase_N-like_N_sf"/>
</dbReference>
<comment type="cofactor">
    <cofactor evidence="2">
        <name>Zn(2+)</name>
        <dbReference type="ChEBI" id="CHEBI:29105"/>
    </cofactor>
</comment>
<accession>A0A3M2L7V6</accession>
<dbReference type="SUPFAM" id="SSF63737">
    <property type="entry name" value="Leukotriene A4 hydrolase N-terminal domain"/>
    <property type="match status" value="1"/>
</dbReference>
<keyword evidence="9 17" id="KW-0378">Hydrolase</keyword>
<dbReference type="EC" id="3.4.11.2" evidence="4"/>
<dbReference type="PRINTS" id="PR00756">
    <property type="entry name" value="ALADIPTASE"/>
</dbReference>
<dbReference type="InterPro" id="IPR001930">
    <property type="entry name" value="Peptidase_M1"/>
</dbReference>
<keyword evidence="8" id="KW-0479">Metal-binding</keyword>
<dbReference type="PANTHER" id="PTHR11533">
    <property type="entry name" value="PROTEASE M1 ZINC METALLOPROTEASE"/>
    <property type="match status" value="1"/>
</dbReference>
<dbReference type="GO" id="GO:0016020">
    <property type="term" value="C:membrane"/>
    <property type="evidence" value="ECO:0007669"/>
    <property type="project" value="TreeGrafter"/>
</dbReference>
<evidence type="ECO:0000256" key="9">
    <source>
        <dbReference type="ARBA" id="ARBA00022801"/>
    </source>
</evidence>
<feature type="domain" description="Aminopeptidase N-like N-terminal" evidence="16">
    <location>
        <begin position="43"/>
        <end position="196"/>
    </location>
</feature>
<evidence type="ECO:0000259" key="15">
    <source>
        <dbReference type="Pfam" id="PF11838"/>
    </source>
</evidence>
<keyword evidence="7" id="KW-0645">Protease</keyword>
<evidence type="ECO:0000256" key="5">
    <source>
        <dbReference type="ARBA" id="ARBA00015611"/>
    </source>
</evidence>
<dbReference type="OrthoDB" id="100605at2"/>
<dbReference type="RefSeq" id="WP_122188185.1">
    <property type="nucleotide sequence ID" value="NZ_RFFH01000004.1"/>
</dbReference>
<gene>
    <name evidence="17" type="primary">pepN</name>
    <name evidence="17" type="ORF">EBN03_12760</name>
</gene>
<dbReference type="GO" id="GO:0006508">
    <property type="term" value="P:proteolysis"/>
    <property type="evidence" value="ECO:0007669"/>
    <property type="project" value="UniProtKB-KW"/>
</dbReference>
<keyword evidence="18" id="KW-1185">Reference proteome</keyword>
<dbReference type="SUPFAM" id="SSF55486">
    <property type="entry name" value="Metalloproteases ('zincins'), catalytic domain"/>
    <property type="match status" value="1"/>
</dbReference>
<dbReference type="Pfam" id="PF11838">
    <property type="entry name" value="ERAP1_C"/>
    <property type="match status" value="1"/>
</dbReference>
<protein>
    <recommendedName>
        <fullName evidence="5">Aminopeptidase N</fullName>
        <ecNumber evidence="4">3.4.11.2</ecNumber>
    </recommendedName>
    <alternativeName>
        <fullName evidence="12">Alanine aminopeptidase</fullName>
    </alternativeName>
    <alternativeName>
        <fullName evidence="13">Lysyl aminopeptidase</fullName>
    </alternativeName>
</protein>
<feature type="domain" description="Peptidase M1 membrane alanine aminopeptidase" evidence="14">
    <location>
        <begin position="240"/>
        <end position="447"/>
    </location>
</feature>
<evidence type="ECO:0000256" key="1">
    <source>
        <dbReference type="ARBA" id="ARBA00000098"/>
    </source>
</evidence>
<dbReference type="PANTHER" id="PTHR11533:SF174">
    <property type="entry name" value="PUROMYCIN-SENSITIVE AMINOPEPTIDASE-RELATED"/>
    <property type="match status" value="1"/>
</dbReference>
<dbReference type="InterPro" id="IPR024571">
    <property type="entry name" value="ERAP1-like_C_dom"/>
</dbReference>
<dbReference type="InterPro" id="IPR050344">
    <property type="entry name" value="Peptidase_M1_aminopeptidases"/>
</dbReference>
<dbReference type="GO" id="GO:0005615">
    <property type="term" value="C:extracellular space"/>
    <property type="evidence" value="ECO:0007669"/>
    <property type="project" value="TreeGrafter"/>
</dbReference>
<evidence type="ECO:0000259" key="16">
    <source>
        <dbReference type="Pfam" id="PF17900"/>
    </source>
</evidence>
<organism evidence="17 18">
    <name type="scientific">Nocardia stercoris</name>
    <dbReference type="NCBI Taxonomy" id="2483361"/>
    <lineage>
        <taxon>Bacteria</taxon>
        <taxon>Bacillati</taxon>
        <taxon>Actinomycetota</taxon>
        <taxon>Actinomycetes</taxon>
        <taxon>Mycobacteriales</taxon>
        <taxon>Nocardiaceae</taxon>
        <taxon>Nocardia</taxon>
    </lineage>
</organism>
<evidence type="ECO:0000256" key="3">
    <source>
        <dbReference type="ARBA" id="ARBA00010136"/>
    </source>
</evidence>
<dbReference type="Proteomes" id="UP000279275">
    <property type="component" value="Unassembled WGS sequence"/>
</dbReference>
<dbReference type="GO" id="GO:0016285">
    <property type="term" value="F:alanyl aminopeptidase activity"/>
    <property type="evidence" value="ECO:0007669"/>
    <property type="project" value="UniProtKB-EC"/>
</dbReference>
<evidence type="ECO:0000313" key="18">
    <source>
        <dbReference type="Proteomes" id="UP000279275"/>
    </source>
</evidence>